<keyword evidence="7" id="KW-1185">Reference proteome</keyword>
<dbReference type="InterPro" id="IPR029058">
    <property type="entry name" value="AB_hydrolase_fold"/>
</dbReference>
<evidence type="ECO:0000259" key="4">
    <source>
        <dbReference type="Pfam" id="PF01738"/>
    </source>
</evidence>
<evidence type="ECO:0000256" key="3">
    <source>
        <dbReference type="SAM" id="SignalP"/>
    </source>
</evidence>
<keyword evidence="3" id="KW-0732">Signal</keyword>
<dbReference type="PANTHER" id="PTHR48081">
    <property type="entry name" value="AB HYDROLASE SUPERFAMILY PROTEIN C4A8.06C"/>
    <property type="match status" value="1"/>
</dbReference>
<keyword evidence="2 6" id="KW-0378">Hydrolase</keyword>
<dbReference type="Pfam" id="PF01738">
    <property type="entry name" value="DLH"/>
    <property type="match status" value="1"/>
</dbReference>
<reference evidence="6" key="1">
    <citation type="submission" date="2022-01" db="EMBL/GenBank/DDBJ databases">
        <authorList>
            <person name="Wang Y."/>
        </authorList>
    </citation>
    <scope>NUCLEOTIDE SEQUENCE</scope>
    <source>
        <strain evidence="6">WB101</strain>
    </source>
</reference>
<organism evidence="6 7">
    <name type="scientific">Rhodohalobacter sulfatireducens</name>
    <dbReference type="NCBI Taxonomy" id="2911366"/>
    <lineage>
        <taxon>Bacteria</taxon>
        <taxon>Pseudomonadati</taxon>
        <taxon>Balneolota</taxon>
        <taxon>Balneolia</taxon>
        <taxon>Balneolales</taxon>
        <taxon>Balneolaceae</taxon>
        <taxon>Rhodohalobacter</taxon>
    </lineage>
</organism>
<accession>A0ABS9KDA4</accession>
<dbReference type="GO" id="GO:0016787">
    <property type="term" value="F:hydrolase activity"/>
    <property type="evidence" value="ECO:0007669"/>
    <property type="project" value="UniProtKB-KW"/>
</dbReference>
<dbReference type="InterPro" id="IPR002925">
    <property type="entry name" value="Dienelactn_hydro"/>
</dbReference>
<evidence type="ECO:0000256" key="1">
    <source>
        <dbReference type="ARBA" id="ARBA00010515"/>
    </source>
</evidence>
<dbReference type="Proteomes" id="UP001165366">
    <property type="component" value="Unassembled WGS sequence"/>
</dbReference>
<dbReference type="InterPro" id="IPR049492">
    <property type="entry name" value="BD-FAE-like_dom"/>
</dbReference>
<dbReference type="Gene3D" id="3.40.50.1820">
    <property type="entry name" value="alpha/beta hydrolase"/>
    <property type="match status" value="1"/>
</dbReference>
<feature type="domain" description="Dienelactone hydrolase" evidence="4">
    <location>
        <begin position="199"/>
        <end position="265"/>
    </location>
</feature>
<gene>
    <name evidence="6" type="ORF">L6773_09550</name>
</gene>
<dbReference type="Pfam" id="PF20434">
    <property type="entry name" value="BD-FAE"/>
    <property type="match status" value="1"/>
</dbReference>
<dbReference type="PANTHER" id="PTHR48081:SF30">
    <property type="entry name" value="ACETYL-HYDROLASE LIPR-RELATED"/>
    <property type="match status" value="1"/>
</dbReference>
<feature type="domain" description="BD-FAE-like" evidence="5">
    <location>
        <begin position="46"/>
        <end position="159"/>
    </location>
</feature>
<sequence>MKMSSAPRLLTLLLLSILFCATGNDDNAPDSIVSYKTIGETELKLHIFTPEGYETSDNRPAIVFFFGGGWKGGSPSQFYPQSRYLASRGMVAISAEYRVESRHNTTPRECVLDGNSAIRWIRQHAGELGIDPERIAAGGGSAGGHVAAATAITDGFEEEGEDLSIPSRPDALVLFNPVFDNGPEGYGHSRVKSYWKEFSPMHNIDDTAPPTIVFLGTEDSLVPVSTARKYKRLMEEKGRRCDLHLYEGQPHGFFNYSSREYYNKTVIEMDRFLSSLGYLDGEPTLQNEQD</sequence>
<evidence type="ECO:0000313" key="7">
    <source>
        <dbReference type="Proteomes" id="UP001165366"/>
    </source>
</evidence>
<evidence type="ECO:0000256" key="2">
    <source>
        <dbReference type="ARBA" id="ARBA00022801"/>
    </source>
</evidence>
<feature type="signal peptide" evidence="3">
    <location>
        <begin position="1"/>
        <end position="21"/>
    </location>
</feature>
<feature type="chain" id="PRO_5046116537" evidence="3">
    <location>
        <begin position="22"/>
        <end position="290"/>
    </location>
</feature>
<dbReference type="SUPFAM" id="SSF53474">
    <property type="entry name" value="alpha/beta-Hydrolases"/>
    <property type="match status" value="1"/>
</dbReference>
<evidence type="ECO:0000259" key="5">
    <source>
        <dbReference type="Pfam" id="PF20434"/>
    </source>
</evidence>
<name>A0ABS9KDA4_9BACT</name>
<evidence type="ECO:0000313" key="6">
    <source>
        <dbReference type="EMBL" id="MCG2588810.1"/>
    </source>
</evidence>
<protein>
    <submittedName>
        <fullName evidence="6">Alpha/beta hydrolase</fullName>
    </submittedName>
</protein>
<dbReference type="InterPro" id="IPR050300">
    <property type="entry name" value="GDXG_lipolytic_enzyme"/>
</dbReference>
<reference evidence="6" key="2">
    <citation type="submission" date="2024-05" db="EMBL/GenBank/DDBJ databases">
        <title>Rhodohalobacter halophilus gen. nov., sp. nov., a moderately halophilic member of the family Balneolaceae.</title>
        <authorList>
            <person name="Xia J."/>
        </authorList>
    </citation>
    <scope>NUCLEOTIDE SEQUENCE</scope>
    <source>
        <strain evidence="6">WB101</strain>
    </source>
</reference>
<dbReference type="EMBL" id="JAKLWS010000010">
    <property type="protein sequence ID" value="MCG2588810.1"/>
    <property type="molecule type" value="Genomic_DNA"/>
</dbReference>
<comment type="caution">
    <text evidence="6">The sequence shown here is derived from an EMBL/GenBank/DDBJ whole genome shotgun (WGS) entry which is preliminary data.</text>
</comment>
<comment type="similarity">
    <text evidence="1">Belongs to the 'GDXG' lipolytic enzyme family.</text>
</comment>
<proteinExistence type="inferred from homology"/>